<protein>
    <submittedName>
        <fullName evidence="3">Uncharacterized protein</fullName>
    </submittedName>
</protein>
<dbReference type="ExpressionAtlas" id="A0A3L6F2M2">
    <property type="expression patterns" value="baseline"/>
</dbReference>
<gene>
    <name evidence="3" type="ORF">Zm00014a_012179</name>
</gene>
<accession>A0A3L6F2M2</accession>
<feature type="chain" id="PRO_5018191525" evidence="2">
    <location>
        <begin position="34"/>
        <end position="151"/>
    </location>
</feature>
<evidence type="ECO:0000313" key="4">
    <source>
        <dbReference type="Proteomes" id="UP000251960"/>
    </source>
</evidence>
<feature type="compositionally biased region" description="Low complexity" evidence="1">
    <location>
        <begin position="61"/>
        <end position="84"/>
    </location>
</feature>
<name>A0A3L6F2M2_MAIZE</name>
<feature type="region of interest" description="Disordered" evidence="1">
    <location>
        <begin position="54"/>
        <end position="106"/>
    </location>
</feature>
<organism evidence="3 4">
    <name type="scientific">Zea mays</name>
    <name type="common">Maize</name>
    <dbReference type="NCBI Taxonomy" id="4577"/>
    <lineage>
        <taxon>Eukaryota</taxon>
        <taxon>Viridiplantae</taxon>
        <taxon>Streptophyta</taxon>
        <taxon>Embryophyta</taxon>
        <taxon>Tracheophyta</taxon>
        <taxon>Spermatophyta</taxon>
        <taxon>Magnoliopsida</taxon>
        <taxon>Liliopsida</taxon>
        <taxon>Poales</taxon>
        <taxon>Poaceae</taxon>
        <taxon>PACMAD clade</taxon>
        <taxon>Panicoideae</taxon>
        <taxon>Andropogonodae</taxon>
        <taxon>Andropogoneae</taxon>
        <taxon>Tripsacinae</taxon>
        <taxon>Zea</taxon>
    </lineage>
</organism>
<sequence length="151" mass="15927">MQMRRTASASLPLATAAVFLLVFLAATTVEVEAIRLLDAESRAATNRQQAAIVPSASVLVTTQQQQQQGRRQGETGLTRTVDAPASREERSSSSSPAPAAAAAGENSEAGRSVVAVAVAGQQDQAVEAAAHRLPEFHEDYYGASVHEPRHH</sequence>
<dbReference type="AlphaFoldDB" id="A0A3L6F2M2"/>
<evidence type="ECO:0000256" key="1">
    <source>
        <dbReference type="SAM" id="MobiDB-lite"/>
    </source>
</evidence>
<keyword evidence="2" id="KW-0732">Signal</keyword>
<reference evidence="3 4" key="1">
    <citation type="journal article" date="2018" name="Nat. Genet.">
        <title>Extensive intraspecific gene order and gene structural variations between Mo17 and other maize genomes.</title>
        <authorList>
            <person name="Sun S."/>
            <person name="Zhou Y."/>
            <person name="Chen J."/>
            <person name="Shi J."/>
            <person name="Zhao H."/>
            <person name="Zhao H."/>
            <person name="Song W."/>
            <person name="Zhang M."/>
            <person name="Cui Y."/>
            <person name="Dong X."/>
            <person name="Liu H."/>
            <person name="Ma X."/>
            <person name="Jiao Y."/>
            <person name="Wang B."/>
            <person name="Wei X."/>
            <person name="Stein J.C."/>
            <person name="Glaubitz J.C."/>
            <person name="Lu F."/>
            <person name="Yu G."/>
            <person name="Liang C."/>
            <person name="Fengler K."/>
            <person name="Li B."/>
            <person name="Rafalski A."/>
            <person name="Schnable P.S."/>
            <person name="Ware D.H."/>
            <person name="Buckler E.S."/>
            <person name="Lai J."/>
        </authorList>
    </citation>
    <scope>NUCLEOTIDE SEQUENCE [LARGE SCALE GENOMIC DNA]</scope>
    <source>
        <strain evidence="4">cv. Missouri 17</strain>
        <tissue evidence="3">Seedling</tissue>
    </source>
</reference>
<evidence type="ECO:0000313" key="3">
    <source>
        <dbReference type="EMBL" id="PWZ27113.1"/>
    </source>
</evidence>
<feature type="compositionally biased region" description="Low complexity" evidence="1">
    <location>
        <begin position="92"/>
        <end position="106"/>
    </location>
</feature>
<dbReference type="EMBL" id="NCVQ01000005">
    <property type="protein sequence ID" value="PWZ27113.1"/>
    <property type="molecule type" value="Genomic_DNA"/>
</dbReference>
<comment type="caution">
    <text evidence="3">The sequence shown here is derived from an EMBL/GenBank/DDBJ whole genome shotgun (WGS) entry which is preliminary data.</text>
</comment>
<proteinExistence type="predicted"/>
<feature type="signal peptide" evidence="2">
    <location>
        <begin position="1"/>
        <end position="33"/>
    </location>
</feature>
<evidence type="ECO:0000256" key="2">
    <source>
        <dbReference type="SAM" id="SignalP"/>
    </source>
</evidence>
<dbReference type="Proteomes" id="UP000251960">
    <property type="component" value="Chromosome 4"/>
</dbReference>